<reference evidence="2" key="1">
    <citation type="submission" date="2014-05" db="EMBL/GenBank/DDBJ databases">
        <authorList>
            <person name="Chronopoulou M."/>
        </authorList>
    </citation>
    <scope>NUCLEOTIDE SEQUENCE</scope>
    <source>
        <tissue evidence="2">Whole organism</tissue>
    </source>
</reference>
<sequence>MQYYLNNVYHSNVKIMTSYTVKGRLRQLNEDTSNLMIHLKRCSKSDSEFHERRREKNSSERNYQTS</sequence>
<feature type="compositionally biased region" description="Basic and acidic residues" evidence="1">
    <location>
        <begin position="44"/>
        <end position="59"/>
    </location>
</feature>
<proteinExistence type="predicted"/>
<dbReference type="AlphaFoldDB" id="A0A0K2TAI5"/>
<protein>
    <submittedName>
        <fullName evidence="2">Uncharacterized protein</fullName>
    </submittedName>
</protein>
<name>A0A0K2TAI5_LEPSM</name>
<evidence type="ECO:0000313" key="2">
    <source>
        <dbReference type="EMBL" id="CDW22471.1"/>
    </source>
</evidence>
<feature type="region of interest" description="Disordered" evidence="1">
    <location>
        <begin position="44"/>
        <end position="66"/>
    </location>
</feature>
<evidence type="ECO:0000256" key="1">
    <source>
        <dbReference type="SAM" id="MobiDB-lite"/>
    </source>
</evidence>
<dbReference type="EMBL" id="HACA01005110">
    <property type="protein sequence ID" value="CDW22471.1"/>
    <property type="molecule type" value="Transcribed_RNA"/>
</dbReference>
<organism evidence="2">
    <name type="scientific">Lepeophtheirus salmonis</name>
    <name type="common">Salmon louse</name>
    <name type="synonym">Caligus salmonis</name>
    <dbReference type="NCBI Taxonomy" id="72036"/>
    <lineage>
        <taxon>Eukaryota</taxon>
        <taxon>Metazoa</taxon>
        <taxon>Ecdysozoa</taxon>
        <taxon>Arthropoda</taxon>
        <taxon>Crustacea</taxon>
        <taxon>Multicrustacea</taxon>
        <taxon>Hexanauplia</taxon>
        <taxon>Copepoda</taxon>
        <taxon>Siphonostomatoida</taxon>
        <taxon>Caligidae</taxon>
        <taxon>Lepeophtheirus</taxon>
    </lineage>
</organism>
<accession>A0A0K2TAI5</accession>